<keyword evidence="2" id="KW-0813">Transport</keyword>
<evidence type="ECO:0000256" key="5">
    <source>
        <dbReference type="ARBA" id="ARBA00022989"/>
    </source>
</evidence>
<keyword evidence="6 7" id="KW-0472">Membrane</keyword>
<organism evidence="8">
    <name type="scientific">hydrothermal vent metagenome</name>
    <dbReference type="NCBI Taxonomy" id="652676"/>
    <lineage>
        <taxon>unclassified sequences</taxon>
        <taxon>metagenomes</taxon>
        <taxon>ecological metagenomes</taxon>
    </lineage>
</organism>
<evidence type="ECO:0000256" key="6">
    <source>
        <dbReference type="ARBA" id="ARBA00023136"/>
    </source>
</evidence>
<feature type="transmembrane region" description="Helical" evidence="7">
    <location>
        <begin position="462"/>
        <end position="483"/>
    </location>
</feature>
<keyword evidence="4 7" id="KW-0812">Transmembrane</keyword>
<feature type="transmembrane region" description="Helical" evidence="7">
    <location>
        <begin position="189"/>
        <end position="209"/>
    </location>
</feature>
<evidence type="ECO:0000313" key="8">
    <source>
        <dbReference type="EMBL" id="VAW57179.1"/>
    </source>
</evidence>
<feature type="transmembrane region" description="Helical" evidence="7">
    <location>
        <begin position="70"/>
        <end position="91"/>
    </location>
</feature>
<sequence length="496" mass="56075">MENSTAHYRHSQRWTISWLFILVAFVCIPFSDLSINTFDPASELNRLFSGLVQPSLASISNPFNALLQTVAFALLGVAFGSAIGFLLALVFHWRITQVACALVRSVHELFWALIFLQIFGLHPLTGLLAIGLPYAATFAKIYAEIIEEGDQRAYNNIRQHCGIISAFCYARVPDMWSHFVSYTSYRLECGLRSSVVLGFVGLPTLGYYLNTAFLEGQYSEVWGLLLLFYALIASIRYWVRPKLLPIYLIIAPFFIANEHVISFENVIRFFTHDIVPAPIRNGESFASLWHWLSELFLNQALPGIINTFLLTQLALIASGIIGLVLFPLISKYFFQKIGRSFGHSFLIIMRSTPEYILTFILLMLWGPSMLPAVVALGFHNGAIIAHLLGRYTNELTLQQNKSKGLNLFSYEVLPRIYNQFLAFLFYRWEIIMRETAILGILGIATLGFYIDSAIADIRLDKAMILIAITALLNVSVDMFSRYIRAKLKLNTTIECA</sequence>
<evidence type="ECO:0000256" key="7">
    <source>
        <dbReference type="SAM" id="Phobius"/>
    </source>
</evidence>
<dbReference type="Gene3D" id="1.10.3720.10">
    <property type="entry name" value="MetI-like"/>
    <property type="match status" value="2"/>
</dbReference>
<keyword evidence="3" id="KW-1003">Cell membrane</keyword>
<dbReference type="PANTHER" id="PTHR30043">
    <property type="entry name" value="PHOSPHONATES TRANSPORT SYSTEM PERMEASE PROTEIN"/>
    <property type="match status" value="1"/>
</dbReference>
<feature type="transmembrane region" description="Helical" evidence="7">
    <location>
        <begin position="246"/>
        <end position="263"/>
    </location>
</feature>
<protein>
    <submittedName>
        <fullName evidence="8">ABC transporter, permease protein</fullName>
    </submittedName>
</protein>
<reference evidence="8" key="1">
    <citation type="submission" date="2018-06" db="EMBL/GenBank/DDBJ databases">
        <authorList>
            <person name="Zhirakovskaya E."/>
        </authorList>
    </citation>
    <scope>NUCLEOTIDE SEQUENCE</scope>
</reference>
<dbReference type="InterPro" id="IPR035906">
    <property type="entry name" value="MetI-like_sf"/>
</dbReference>
<feature type="transmembrane region" description="Helical" evidence="7">
    <location>
        <begin position="313"/>
        <end position="334"/>
    </location>
</feature>
<proteinExistence type="predicted"/>
<dbReference type="PANTHER" id="PTHR30043:SF1">
    <property type="entry name" value="ABC TRANSPORT SYSTEM PERMEASE PROTEIN P69"/>
    <property type="match status" value="1"/>
</dbReference>
<dbReference type="GO" id="GO:0005886">
    <property type="term" value="C:plasma membrane"/>
    <property type="evidence" value="ECO:0007669"/>
    <property type="project" value="UniProtKB-SubCell"/>
</dbReference>
<comment type="subcellular location">
    <subcellularLocation>
        <location evidence="1">Cell membrane</location>
        <topology evidence="1">Multi-pass membrane protein</topology>
    </subcellularLocation>
</comment>
<name>A0A3B0X6J9_9ZZZZ</name>
<evidence type="ECO:0000256" key="3">
    <source>
        <dbReference type="ARBA" id="ARBA00022475"/>
    </source>
</evidence>
<dbReference type="SUPFAM" id="SSF161098">
    <property type="entry name" value="MetI-like"/>
    <property type="match status" value="2"/>
</dbReference>
<feature type="transmembrane region" description="Helical" evidence="7">
    <location>
        <begin position="430"/>
        <end position="450"/>
    </location>
</feature>
<feature type="transmembrane region" description="Helical" evidence="7">
    <location>
        <begin position="355"/>
        <end position="378"/>
    </location>
</feature>
<feature type="transmembrane region" description="Helical" evidence="7">
    <location>
        <begin position="221"/>
        <end position="239"/>
    </location>
</feature>
<keyword evidence="5 7" id="KW-1133">Transmembrane helix</keyword>
<dbReference type="EMBL" id="UOFF01000349">
    <property type="protein sequence ID" value="VAW57179.1"/>
    <property type="molecule type" value="Genomic_DNA"/>
</dbReference>
<feature type="transmembrane region" description="Helical" evidence="7">
    <location>
        <begin position="12"/>
        <end position="31"/>
    </location>
</feature>
<gene>
    <name evidence="8" type="ORF">MNBD_GAMMA07-399</name>
</gene>
<dbReference type="AlphaFoldDB" id="A0A3B0X6J9"/>
<evidence type="ECO:0000256" key="1">
    <source>
        <dbReference type="ARBA" id="ARBA00004651"/>
    </source>
</evidence>
<evidence type="ECO:0000256" key="2">
    <source>
        <dbReference type="ARBA" id="ARBA00022448"/>
    </source>
</evidence>
<accession>A0A3B0X6J9</accession>
<evidence type="ECO:0000256" key="4">
    <source>
        <dbReference type="ARBA" id="ARBA00022692"/>
    </source>
</evidence>